<evidence type="ECO:0000256" key="6">
    <source>
        <dbReference type="ARBA" id="ARBA00023040"/>
    </source>
</evidence>
<keyword evidence="4 11" id="KW-0812">Transmembrane</keyword>
<dbReference type="InterPro" id="IPR000276">
    <property type="entry name" value="GPCR_Rhodpsn"/>
</dbReference>
<dbReference type="OrthoDB" id="5951059at2759"/>
<sequence length="409" mass="45595">MDPCYNHTSSQKRMDFPLQLVVGSCLVILIVVTLCGNIIVCLAVTLDRRLRSLTNCIIVSLAITDLLLGLLVLPFSAFYELAKEWPFGSVLCNIYLSLDVMLCTASILNLFMISLDRYFAVTTPLRYCQVVTPSRVAVGLVVIWTVSLMVSFLPIHLGWNTNGTAVQNTGQTCDKECTLAVNLVYGLLDSLLTFYVPLVIMCITYYRILKIAREQAKRINHTWGSTPMPPMVKEHKATVTLAVVLGARVKGTPMSIVLWLGYANSALNPILYGTLNRDFRVAYQHLLHCWRTGHPRNSHLPPLQEAQPRDRQGQGRQEGKLLKLEVRNEKGTLLTDGALKSQIHKDLLLANDQDQLTPHKTGSLIWNLLHPQTLLEEPLPAQVFSQEGGVSEEPSEELQKNISPVLCGL</sequence>
<keyword evidence="3" id="KW-0085">Behavior</keyword>
<keyword evidence="9 11" id="KW-0675">Receptor</keyword>
<evidence type="ECO:0000256" key="7">
    <source>
        <dbReference type="ARBA" id="ARBA00023136"/>
    </source>
</evidence>
<feature type="transmembrane region" description="Helical" evidence="13">
    <location>
        <begin position="20"/>
        <end position="44"/>
    </location>
</feature>
<evidence type="ECO:0000259" key="14">
    <source>
        <dbReference type="PROSITE" id="PS50262"/>
    </source>
</evidence>
<organism evidence="15 16">
    <name type="scientific">Hirundo rustica rustica</name>
    <dbReference type="NCBI Taxonomy" id="333673"/>
    <lineage>
        <taxon>Eukaryota</taxon>
        <taxon>Metazoa</taxon>
        <taxon>Chordata</taxon>
        <taxon>Craniata</taxon>
        <taxon>Vertebrata</taxon>
        <taxon>Euteleostomi</taxon>
        <taxon>Archelosauria</taxon>
        <taxon>Archosauria</taxon>
        <taxon>Dinosauria</taxon>
        <taxon>Saurischia</taxon>
        <taxon>Theropoda</taxon>
        <taxon>Coelurosauria</taxon>
        <taxon>Aves</taxon>
        <taxon>Neognathae</taxon>
        <taxon>Neoaves</taxon>
        <taxon>Telluraves</taxon>
        <taxon>Australaves</taxon>
        <taxon>Passeriformes</taxon>
        <taxon>Sylvioidea</taxon>
        <taxon>Hirundinidae</taxon>
        <taxon>Hirundo</taxon>
    </lineage>
</organism>
<dbReference type="SUPFAM" id="SSF81321">
    <property type="entry name" value="Family A G protein-coupled receptor-like"/>
    <property type="match status" value="1"/>
</dbReference>
<dbReference type="GO" id="GO:0051378">
    <property type="term" value="F:serotonin binding"/>
    <property type="evidence" value="ECO:0007669"/>
    <property type="project" value="UniProtKB-ARBA"/>
</dbReference>
<dbReference type="GO" id="GO:0007187">
    <property type="term" value="P:G protein-coupled receptor signaling pathway, coupled to cyclic nucleotide second messenger"/>
    <property type="evidence" value="ECO:0007669"/>
    <property type="project" value="TreeGrafter"/>
</dbReference>
<feature type="compositionally biased region" description="Basic and acidic residues" evidence="12">
    <location>
        <begin position="307"/>
        <end position="319"/>
    </location>
</feature>
<dbReference type="GO" id="GO:0004993">
    <property type="term" value="F:G protein-coupled serotonin receptor activity"/>
    <property type="evidence" value="ECO:0007669"/>
    <property type="project" value="TreeGrafter"/>
</dbReference>
<evidence type="ECO:0000256" key="2">
    <source>
        <dbReference type="ARBA" id="ARBA00022475"/>
    </source>
</evidence>
<dbReference type="AlphaFoldDB" id="A0A3M0J5J3"/>
<dbReference type="GO" id="GO:0030425">
    <property type="term" value="C:dendrite"/>
    <property type="evidence" value="ECO:0007669"/>
    <property type="project" value="TreeGrafter"/>
</dbReference>
<keyword evidence="8" id="KW-1015">Disulfide bond</keyword>
<dbReference type="STRING" id="333673.A0A3M0J5J3"/>
<keyword evidence="2" id="KW-1003">Cell membrane</keyword>
<comment type="similarity">
    <text evidence="11">Belongs to the G-protein coupled receptor 1 family.</text>
</comment>
<evidence type="ECO:0000313" key="15">
    <source>
        <dbReference type="EMBL" id="RMB96651.1"/>
    </source>
</evidence>
<evidence type="ECO:0000313" key="16">
    <source>
        <dbReference type="Proteomes" id="UP000269221"/>
    </source>
</evidence>
<keyword evidence="16" id="KW-1185">Reference proteome</keyword>
<dbReference type="FunFam" id="1.20.1070.10:FF:000523">
    <property type="entry name" value="5-hydroxytryptamine receptor 2B"/>
    <property type="match status" value="1"/>
</dbReference>
<evidence type="ECO:0000256" key="1">
    <source>
        <dbReference type="ARBA" id="ARBA00004651"/>
    </source>
</evidence>
<dbReference type="GO" id="GO:0005886">
    <property type="term" value="C:plasma membrane"/>
    <property type="evidence" value="ECO:0007669"/>
    <property type="project" value="UniProtKB-SubCell"/>
</dbReference>
<evidence type="ECO:0000256" key="10">
    <source>
        <dbReference type="ARBA" id="ARBA00023224"/>
    </source>
</evidence>
<keyword evidence="10 11" id="KW-0807">Transducer</keyword>
<dbReference type="Proteomes" id="UP000269221">
    <property type="component" value="Unassembled WGS sequence"/>
</dbReference>
<evidence type="ECO:0000256" key="8">
    <source>
        <dbReference type="ARBA" id="ARBA00023157"/>
    </source>
</evidence>
<keyword evidence="7 13" id="KW-0472">Membrane</keyword>
<name>A0A3M0J5J3_HIRRU</name>
<protein>
    <recommendedName>
        <fullName evidence="14">G-protein coupled receptors family 1 profile domain-containing protein</fullName>
    </recommendedName>
</protein>
<dbReference type="GO" id="GO:0045202">
    <property type="term" value="C:synapse"/>
    <property type="evidence" value="ECO:0007669"/>
    <property type="project" value="GOC"/>
</dbReference>
<dbReference type="PANTHER" id="PTHR24247:SF278">
    <property type="entry name" value="HISTAMINE H2 RECEPTOR"/>
    <property type="match status" value="1"/>
</dbReference>
<evidence type="ECO:0000256" key="13">
    <source>
        <dbReference type="SAM" id="Phobius"/>
    </source>
</evidence>
<dbReference type="PRINTS" id="PR00237">
    <property type="entry name" value="GPCRRHODOPSN"/>
</dbReference>
<feature type="transmembrane region" description="Helical" evidence="13">
    <location>
        <begin position="136"/>
        <end position="159"/>
    </location>
</feature>
<dbReference type="EMBL" id="QRBI01000172">
    <property type="protein sequence ID" value="RMB96651.1"/>
    <property type="molecule type" value="Genomic_DNA"/>
</dbReference>
<feature type="domain" description="G-protein coupled receptors family 1 profile" evidence="14">
    <location>
        <begin position="36"/>
        <end position="245"/>
    </location>
</feature>
<evidence type="ECO:0000256" key="11">
    <source>
        <dbReference type="RuleBase" id="RU000688"/>
    </source>
</evidence>
<dbReference type="PROSITE" id="PS50262">
    <property type="entry name" value="G_PROTEIN_RECEP_F1_2"/>
    <property type="match status" value="1"/>
</dbReference>
<feature type="transmembrane region" description="Helical" evidence="13">
    <location>
        <begin position="192"/>
        <end position="209"/>
    </location>
</feature>
<dbReference type="InterPro" id="IPR017452">
    <property type="entry name" value="GPCR_Rhodpsn_7TM"/>
</dbReference>
<evidence type="ECO:0000256" key="9">
    <source>
        <dbReference type="ARBA" id="ARBA00023170"/>
    </source>
</evidence>
<proteinExistence type="inferred from homology"/>
<feature type="transmembrane region" description="Helical" evidence="13">
    <location>
        <begin position="94"/>
        <end position="115"/>
    </location>
</feature>
<comment type="caution">
    <text evidence="15">The sequence shown here is derived from an EMBL/GenBank/DDBJ whole genome shotgun (WGS) entry which is preliminary data.</text>
</comment>
<evidence type="ECO:0000256" key="12">
    <source>
        <dbReference type="SAM" id="MobiDB-lite"/>
    </source>
</evidence>
<accession>A0A3M0J5J3</accession>
<dbReference type="Pfam" id="PF00001">
    <property type="entry name" value="7tm_1"/>
    <property type="match status" value="1"/>
</dbReference>
<evidence type="ECO:0000256" key="3">
    <source>
        <dbReference type="ARBA" id="ARBA00022610"/>
    </source>
</evidence>
<feature type="region of interest" description="Disordered" evidence="12">
    <location>
        <begin position="298"/>
        <end position="319"/>
    </location>
</feature>
<dbReference type="PANTHER" id="PTHR24247">
    <property type="entry name" value="5-HYDROXYTRYPTAMINE RECEPTOR"/>
    <property type="match status" value="1"/>
</dbReference>
<evidence type="ECO:0000256" key="5">
    <source>
        <dbReference type="ARBA" id="ARBA00022989"/>
    </source>
</evidence>
<keyword evidence="6 11" id="KW-0297">G-protein coupled receptor</keyword>
<dbReference type="Gene3D" id="1.20.1070.10">
    <property type="entry name" value="Rhodopsin 7-helix transmembrane proteins"/>
    <property type="match status" value="1"/>
</dbReference>
<gene>
    <name evidence="15" type="ORF">DUI87_26716</name>
</gene>
<feature type="transmembrane region" description="Helical" evidence="13">
    <location>
        <begin position="56"/>
        <end position="79"/>
    </location>
</feature>
<dbReference type="GO" id="GO:0007268">
    <property type="term" value="P:chemical synaptic transmission"/>
    <property type="evidence" value="ECO:0007669"/>
    <property type="project" value="TreeGrafter"/>
</dbReference>
<comment type="subcellular location">
    <subcellularLocation>
        <location evidence="1">Cell membrane</location>
        <topology evidence="1">Multi-pass membrane protein</topology>
    </subcellularLocation>
</comment>
<dbReference type="GO" id="GO:0030594">
    <property type="term" value="F:neurotransmitter receptor activity"/>
    <property type="evidence" value="ECO:0007669"/>
    <property type="project" value="TreeGrafter"/>
</dbReference>
<dbReference type="PROSITE" id="PS00237">
    <property type="entry name" value="G_PROTEIN_RECEP_F1_1"/>
    <property type="match status" value="1"/>
</dbReference>
<reference evidence="15 16" key="1">
    <citation type="submission" date="2018-07" db="EMBL/GenBank/DDBJ databases">
        <title>A high quality draft genome assembly of the barn swallow (H. rustica rustica).</title>
        <authorList>
            <person name="Formenti G."/>
            <person name="Chiara M."/>
            <person name="Poveda L."/>
            <person name="Francoijs K.-J."/>
            <person name="Bonisoli-Alquati A."/>
            <person name="Canova L."/>
            <person name="Gianfranceschi L."/>
            <person name="Horner D.S."/>
            <person name="Saino N."/>
        </authorList>
    </citation>
    <scope>NUCLEOTIDE SEQUENCE [LARGE SCALE GENOMIC DNA]</scope>
    <source>
        <strain evidence="15">Chelidonia</strain>
        <tissue evidence="15">Blood</tissue>
    </source>
</reference>
<evidence type="ECO:0000256" key="4">
    <source>
        <dbReference type="ARBA" id="ARBA00022692"/>
    </source>
</evidence>
<keyword evidence="5 13" id="KW-1133">Transmembrane helix</keyword>